<dbReference type="RefSeq" id="WP_121575090.1">
    <property type="nucleotide sequence ID" value="NZ_MJLZ01000020.1"/>
</dbReference>
<gene>
    <name evidence="2" type="ORF">BIY29_10235</name>
</gene>
<dbReference type="EMBL" id="MJLZ01000020">
    <property type="protein sequence ID" value="RLM23670.1"/>
    <property type="molecule type" value="Genomic_DNA"/>
</dbReference>
<comment type="caution">
    <text evidence="2">The sequence shown here is derived from an EMBL/GenBank/DDBJ whole genome shotgun (WGS) entry which is preliminary data.</text>
</comment>
<dbReference type="Pfam" id="PF09356">
    <property type="entry name" value="Phage_BR0599"/>
    <property type="match status" value="1"/>
</dbReference>
<dbReference type="NCBIfam" id="TIGR02218">
    <property type="entry name" value="phg_TIGR02218"/>
    <property type="match status" value="1"/>
</dbReference>
<dbReference type="Proteomes" id="UP000285648">
    <property type="component" value="Unassembled WGS sequence"/>
</dbReference>
<protein>
    <submittedName>
        <fullName evidence="2">Phage tail protein</fullName>
    </submittedName>
</protein>
<proteinExistence type="predicted"/>
<accession>A0A421DNG8</accession>
<keyword evidence="3" id="KW-1185">Reference proteome</keyword>
<evidence type="ECO:0000313" key="3">
    <source>
        <dbReference type="Proteomes" id="UP000285648"/>
    </source>
</evidence>
<dbReference type="AlphaFoldDB" id="A0A421DNG8"/>
<organism evidence="2 3">
    <name type="scientific">Brenneria alni</name>
    <dbReference type="NCBI Taxonomy" id="71656"/>
    <lineage>
        <taxon>Bacteria</taxon>
        <taxon>Pseudomonadati</taxon>
        <taxon>Pseudomonadota</taxon>
        <taxon>Gammaproteobacteria</taxon>
        <taxon>Enterobacterales</taxon>
        <taxon>Pectobacteriaceae</taxon>
        <taxon>Brenneria</taxon>
    </lineage>
</organism>
<dbReference type="InterPro" id="IPR011928">
    <property type="entry name" value="Phage_phiJL001_Gp84"/>
</dbReference>
<evidence type="ECO:0000313" key="2">
    <source>
        <dbReference type="EMBL" id="RLM23670.1"/>
    </source>
</evidence>
<feature type="domain" description="Bacteriophage phiJL001 Gp84 C-terminal" evidence="1">
    <location>
        <begin position="187"/>
        <end position="261"/>
    </location>
</feature>
<dbReference type="InterPro" id="IPR018964">
    <property type="entry name" value="Phage_phiJL001_Gp84_C"/>
</dbReference>
<dbReference type="OrthoDB" id="6872689at2"/>
<dbReference type="Pfam" id="PF09931">
    <property type="entry name" value="Phage_phiJL001_Gp84_N"/>
    <property type="match status" value="1"/>
</dbReference>
<evidence type="ECO:0000259" key="1">
    <source>
        <dbReference type="Pfam" id="PF09356"/>
    </source>
</evidence>
<reference evidence="2 3" key="1">
    <citation type="submission" date="2016-09" db="EMBL/GenBank/DDBJ databases">
        <authorList>
            <person name="Doonan J."/>
            <person name="Pachebat J.A."/>
            <person name="Golyshin P.N."/>
            <person name="Denman S."/>
            <person name="Mcdonald J.E."/>
        </authorList>
    </citation>
    <scope>NUCLEOTIDE SEQUENCE [LARGE SCALE GENOMIC DNA]</scope>
    <source>
        <strain evidence="2 3">NCPPB 3934</strain>
    </source>
</reference>
<name>A0A421DNG8_9GAMM</name>
<sequence length="271" mass="29051">MSWSDYEYSTASGQPVRLYEFIRGGTRYYRYTNADRAVTAGSQTWEPIAISDGGIASGTDDDDMTVTLPADNPVAELYDGVPPSRAVRLKIHELHYGDADVEVKTRWVGTLTNRQRSDAGVAKLFAVSLAATFGRTGVRLTWGRGCPYALYDHNCRLKSADYAVALTVTATNGDGITVNIPAGVPEGYFSGGYIEFTADGVTETRGARVHSGNAINLFGGSTGLTVGQAVTAYPGCDLTAETCDAKFGNILNFGGINHLPSVNPWQIIKVF</sequence>